<comment type="caution">
    <text evidence="1">The sequence shown here is derived from an EMBL/GenBank/DDBJ whole genome shotgun (WGS) entry which is preliminary data.</text>
</comment>
<proteinExistence type="predicted"/>
<sequence>MLKSLYNYIVIKLIVLSSTKRFEEREVKVQSTSIDEFQTLNNTVYNGYVYNVDAAKDPTVRQDKCRSSNKD</sequence>
<organism evidence="1 2">
    <name type="scientific">Funneliformis caledonium</name>
    <dbReference type="NCBI Taxonomy" id="1117310"/>
    <lineage>
        <taxon>Eukaryota</taxon>
        <taxon>Fungi</taxon>
        <taxon>Fungi incertae sedis</taxon>
        <taxon>Mucoromycota</taxon>
        <taxon>Glomeromycotina</taxon>
        <taxon>Glomeromycetes</taxon>
        <taxon>Glomerales</taxon>
        <taxon>Glomeraceae</taxon>
        <taxon>Funneliformis</taxon>
    </lineage>
</organism>
<protein>
    <submittedName>
        <fullName evidence="1">10309_t:CDS:1</fullName>
    </submittedName>
</protein>
<dbReference type="AlphaFoldDB" id="A0A9N8UZD1"/>
<keyword evidence="2" id="KW-1185">Reference proteome</keyword>
<dbReference type="Proteomes" id="UP000789570">
    <property type="component" value="Unassembled WGS sequence"/>
</dbReference>
<accession>A0A9N8UZD1</accession>
<evidence type="ECO:0000313" key="1">
    <source>
        <dbReference type="EMBL" id="CAG8435725.1"/>
    </source>
</evidence>
<reference evidence="1" key="1">
    <citation type="submission" date="2021-06" db="EMBL/GenBank/DDBJ databases">
        <authorList>
            <person name="Kallberg Y."/>
            <person name="Tangrot J."/>
            <person name="Rosling A."/>
        </authorList>
    </citation>
    <scope>NUCLEOTIDE SEQUENCE</scope>
    <source>
        <strain evidence="1">UK204</strain>
    </source>
</reference>
<name>A0A9N8UZD1_9GLOM</name>
<evidence type="ECO:0000313" key="2">
    <source>
        <dbReference type="Proteomes" id="UP000789570"/>
    </source>
</evidence>
<gene>
    <name evidence="1" type="ORF">FCALED_LOCUS28</name>
</gene>
<dbReference type="EMBL" id="CAJVPQ010000002">
    <property type="protein sequence ID" value="CAG8435725.1"/>
    <property type="molecule type" value="Genomic_DNA"/>
</dbReference>